<dbReference type="EMBL" id="CP042436">
    <property type="protein sequence ID" value="QEC63315.1"/>
    <property type="molecule type" value="Genomic_DNA"/>
</dbReference>
<dbReference type="AlphaFoldDB" id="A0A5B8UXC8"/>
<dbReference type="PROSITE" id="PS51257">
    <property type="entry name" value="PROKAR_LIPOPROTEIN"/>
    <property type="match status" value="1"/>
</dbReference>
<evidence type="ECO:0000313" key="2">
    <source>
        <dbReference type="EMBL" id="QEC63315.1"/>
    </source>
</evidence>
<gene>
    <name evidence="2" type="ORF">FRZ54_12255</name>
</gene>
<feature type="signal peptide" evidence="1">
    <location>
        <begin position="1"/>
        <end position="24"/>
    </location>
</feature>
<proteinExistence type="predicted"/>
<reference evidence="2 3" key="1">
    <citation type="journal article" date="2017" name="Curr. Microbiol.">
        <title>Mucilaginibacter ginsenosidivorans sp. nov., Isolated from Soil of Ginseng Field.</title>
        <authorList>
            <person name="Kim M.M."/>
            <person name="Siddiqi M.Z."/>
            <person name="Im W.T."/>
        </authorList>
    </citation>
    <scope>NUCLEOTIDE SEQUENCE [LARGE SCALE GENOMIC DNA]</scope>
    <source>
        <strain evidence="2 3">Gsoil 3017</strain>
    </source>
</reference>
<dbReference type="Gene3D" id="2.60.40.1930">
    <property type="match status" value="1"/>
</dbReference>
<feature type="chain" id="PRO_5023014308" description="Macroglobulin domain-containing protein" evidence="1">
    <location>
        <begin position="25"/>
        <end position="795"/>
    </location>
</feature>
<accession>A0A5B8UXC8</accession>
<dbReference type="Proteomes" id="UP000321479">
    <property type="component" value="Chromosome"/>
</dbReference>
<dbReference type="OrthoDB" id="609485at2"/>
<name>A0A5B8UXC8_9SPHI</name>
<evidence type="ECO:0000256" key="1">
    <source>
        <dbReference type="SAM" id="SignalP"/>
    </source>
</evidence>
<sequence length="795" mass="88474">MERQRIYNSLKAIALAIIATACLAANSQAQVLPVLENKFAWQSGRLHEKLYVHTSKENYLAGELLWFKIYCTDGTDNKPLNMSKVAYIEILDSKHNPVLQGKIALREGMGNGSFYLPFSIASGNYQLRAYTNWMKNFDPAYYFNKQVTIINTTRTSPPSLAADSAKYDVQFFPEGGHLVKGLQSKIAFKITASEGTGRDGAGAVIGPSNDTVARFVTGKFGIGSFSFTPSAQTGYRAVVKIGSVIITPPLPEISATGYVVRVTDNDNSLDAGITQSGLEPGENLYLLVHNRHNIEVAAQLKMVDNKAHFVFDKTKLEQGLSYITIFDGRGNPICERLIFKRPVNKLMVNASADVKSYGTRKKADVDIATFNANGKNIPANLSVSVFRIDSLQKKPAANIPGYMWLNSDLKGYVKSPDYYLENNDADGNQALDNLLLSQGWTQFDWNRAVSSGKPHFTFLPEYNGPVVTGNLTNALTNMPAPNVVAYLTVTGSQHHLYISKSDTAGRLMFNTRDFFGPREIVVQTNWLQDSTYRISIPNPYSEEYDKSKLSPFNMSAGMSTGLISGNIDMQVQNIFSGNQIKFDAAPPENAAFYGEPGYSYKLDDYTRFPKMEDVIHEYVRLVGVERQRDRVRFEIISDKKTLPGQPLAMLDSRPIFDAAKVLNIDPLKINKLEVVTGNYVYGPATLNGILSFTSYDAASINTELDPRAVVLDFDGLQLERKFYSPVYDTEAKGNSTTPDFRNTLYWNPDIRTGESGHLKLNFYTGDRAGSYMGIVEGISRDGETGYRYFYFEVNK</sequence>
<keyword evidence="1" id="KW-0732">Signal</keyword>
<organism evidence="2 3">
    <name type="scientific">Mucilaginibacter ginsenosidivorans</name>
    <dbReference type="NCBI Taxonomy" id="398053"/>
    <lineage>
        <taxon>Bacteria</taxon>
        <taxon>Pseudomonadati</taxon>
        <taxon>Bacteroidota</taxon>
        <taxon>Sphingobacteriia</taxon>
        <taxon>Sphingobacteriales</taxon>
        <taxon>Sphingobacteriaceae</taxon>
        <taxon>Mucilaginibacter</taxon>
    </lineage>
</organism>
<evidence type="ECO:0000313" key="3">
    <source>
        <dbReference type="Proteomes" id="UP000321479"/>
    </source>
</evidence>
<keyword evidence="3" id="KW-1185">Reference proteome</keyword>
<dbReference type="RefSeq" id="WP_147031891.1">
    <property type="nucleotide sequence ID" value="NZ_CP042436.1"/>
</dbReference>
<evidence type="ECO:0008006" key="4">
    <source>
        <dbReference type="Google" id="ProtNLM"/>
    </source>
</evidence>
<dbReference type="KEGG" id="mgin:FRZ54_12255"/>
<protein>
    <recommendedName>
        <fullName evidence="4">Macroglobulin domain-containing protein</fullName>
    </recommendedName>
</protein>